<feature type="domain" description="AAA+ ATPase" evidence="1">
    <location>
        <begin position="265"/>
        <end position="414"/>
    </location>
</feature>
<keyword evidence="3" id="KW-1185">Reference proteome</keyword>
<dbReference type="EMBL" id="JACCFS010000001">
    <property type="protein sequence ID" value="NYJ37794.1"/>
    <property type="molecule type" value="Genomic_DNA"/>
</dbReference>
<reference evidence="2 3" key="1">
    <citation type="submission" date="2020-07" db="EMBL/GenBank/DDBJ databases">
        <title>Sequencing the genomes of 1000 actinobacteria strains.</title>
        <authorList>
            <person name="Klenk H.-P."/>
        </authorList>
    </citation>
    <scope>NUCLEOTIDE SEQUENCE [LARGE SCALE GENOMIC DNA]</scope>
    <source>
        <strain evidence="2 3">DSM 44442</strain>
    </source>
</reference>
<dbReference type="AlphaFoldDB" id="A0A7Z0ETA4"/>
<name>A0A7Z0ETA4_9ACTN</name>
<dbReference type="RefSeq" id="WP_179828829.1">
    <property type="nucleotide sequence ID" value="NZ_JACCFS010000001.1"/>
</dbReference>
<proteinExistence type="predicted"/>
<dbReference type="SUPFAM" id="SSF52540">
    <property type="entry name" value="P-loop containing nucleoside triphosphate hydrolases"/>
    <property type="match status" value="1"/>
</dbReference>
<dbReference type="InterPro" id="IPR003593">
    <property type="entry name" value="AAA+_ATPase"/>
</dbReference>
<dbReference type="InterPro" id="IPR018647">
    <property type="entry name" value="SLFN_3-like_DNA/RNA_helicase"/>
</dbReference>
<evidence type="ECO:0000313" key="2">
    <source>
        <dbReference type="EMBL" id="NYJ37794.1"/>
    </source>
</evidence>
<dbReference type="Proteomes" id="UP000572051">
    <property type="component" value="Unassembled WGS sequence"/>
</dbReference>
<dbReference type="Pfam" id="PF09848">
    <property type="entry name" value="SLFN-g3_helicase"/>
    <property type="match status" value="1"/>
</dbReference>
<sequence length="624" mass="69305">MGLNPLFRGTVGEVRSAIENRQLIPTMAKELYRLTGRSPGDGEVRSWENSIPHVCGLLEEAGLSDVQMLVELKLPITDARMDVVLVGSHPGTGDLSAVIIENKQWTRVALESELVQVTYGHSRRTHVHPANQVWGYRQMMVGFVPLLRMASVTCVANMHNANREAVRSISIARLPHTEPNPEYTRMYGADDRKRFVGTLRSVLSPEKAESHTRELLSATVRSTEPLMTSVARGLGQRSLFPLIDEQREAYDYVRAQVERVRSGQRKEVIVIEGEPGTGKSVIALELMRAFNAQGVDAVHATGSRSFTRTLRTSIARGRSATSRKFAYFNNFDEVDGNHINVIVADEAHRLRAHSRKNSKKPQVTELIEAARVPVFLLDERQNVRPSEVGSVELIRRAAADLGLGFHRINLRHQFRCGGAPEYIDWIDQLLGLSPNGGPQPWSPVENFELRVAAAPAAMEHFLQARMAEGAGARMAAGFCWSWSPPGRDGLVNDVVIGDWRKPWNARSDSHLGKIPPSDLWATDPGGFGQIGCIYTAQGFEYDYAGVIFGGDLVRRGQRWESHLSASKDYQVKREGDFDELVRKIYRVLATRGLKGAVLYSTDPETNAFFGQLGIPRLDANGGRL</sequence>
<evidence type="ECO:0000259" key="1">
    <source>
        <dbReference type="SMART" id="SM00382"/>
    </source>
</evidence>
<evidence type="ECO:0000313" key="3">
    <source>
        <dbReference type="Proteomes" id="UP000572051"/>
    </source>
</evidence>
<dbReference type="Gene3D" id="3.40.50.300">
    <property type="entry name" value="P-loop containing nucleotide triphosphate hydrolases"/>
    <property type="match status" value="1"/>
</dbReference>
<dbReference type="SMART" id="SM00382">
    <property type="entry name" value="AAA"/>
    <property type="match status" value="1"/>
</dbReference>
<gene>
    <name evidence="2" type="ORF">HNR10_005675</name>
</gene>
<organism evidence="2 3">
    <name type="scientific">Nocardiopsis aegyptia</name>
    <dbReference type="NCBI Taxonomy" id="220378"/>
    <lineage>
        <taxon>Bacteria</taxon>
        <taxon>Bacillati</taxon>
        <taxon>Actinomycetota</taxon>
        <taxon>Actinomycetes</taxon>
        <taxon>Streptosporangiales</taxon>
        <taxon>Nocardiopsidaceae</taxon>
        <taxon>Nocardiopsis</taxon>
    </lineage>
</organism>
<protein>
    <recommendedName>
        <fullName evidence="1">AAA+ ATPase domain-containing protein</fullName>
    </recommendedName>
</protein>
<comment type="caution">
    <text evidence="2">The sequence shown here is derived from an EMBL/GenBank/DDBJ whole genome shotgun (WGS) entry which is preliminary data.</text>
</comment>
<accession>A0A7Z0ETA4</accession>
<dbReference type="InterPro" id="IPR027417">
    <property type="entry name" value="P-loop_NTPase"/>
</dbReference>